<dbReference type="PROSITE" id="PS50209">
    <property type="entry name" value="CARD"/>
    <property type="match status" value="1"/>
</dbReference>
<proteinExistence type="predicted"/>
<comment type="caution">
    <text evidence="3">The sequence shown here is derived from an EMBL/GenBank/DDBJ whole genome shotgun (WGS) entry which is preliminary data.</text>
</comment>
<protein>
    <submittedName>
        <fullName evidence="3">Serine/threonine-protein kinase/endoribonuclease IRE1</fullName>
    </submittedName>
</protein>
<evidence type="ECO:0000313" key="4">
    <source>
        <dbReference type="Proteomes" id="UP000094527"/>
    </source>
</evidence>
<dbReference type="Pfam" id="PF00619">
    <property type="entry name" value="CARD"/>
    <property type="match status" value="1"/>
</dbReference>
<keyword evidence="3" id="KW-0418">Kinase</keyword>
<gene>
    <name evidence="3" type="ORF">Ocin01_17587</name>
</gene>
<organism evidence="3 4">
    <name type="scientific">Orchesella cincta</name>
    <name type="common">Springtail</name>
    <name type="synonym">Podura cincta</name>
    <dbReference type="NCBI Taxonomy" id="48709"/>
    <lineage>
        <taxon>Eukaryota</taxon>
        <taxon>Metazoa</taxon>
        <taxon>Ecdysozoa</taxon>
        <taxon>Arthropoda</taxon>
        <taxon>Hexapoda</taxon>
        <taxon>Collembola</taxon>
        <taxon>Entomobryomorpha</taxon>
        <taxon>Entomobryoidea</taxon>
        <taxon>Orchesellidae</taxon>
        <taxon>Orchesellinae</taxon>
        <taxon>Orchesella</taxon>
    </lineage>
</organism>
<dbReference type="GO" id="GO:0036498">
    <property type="term" value="P:IRE1-mediated unfolded protein response"/>
    <property type="evidence" value="ECO:0007669"/>
    <property type="project" value="TreeGrafter"/>
</dbReference>
<evidence type="ECO:0000259" key="2">
    <source>
        <dbReference type="PROSITE" id="PS50209"/>
    </source>
</evidence>
<feature type="domain" description="CARD" evidence="2">
    <location>
        <begin position="1"/>
        <end position="91"/>
    </location>
</feature>
<dbReference type="Pfam" id="PF00069">
    <property type="entry name" value="Pkinase"/>
    <property type="match status" value="1"/>
</dbReference>
<dbReference type="InterPro" id="IPR001315">
    <property type="entry name" value="CARD"/>
</dbReference>
<dbReference type="GO" id="GO:0004521">
    <property type="term" value="F:RNA endonuclease activity"/>
    <property type="evidence" value="ECO:0007669"/>
    <property type="project" value="InterPro"/>
</dbReference>
<dbReference type="PROSITE" id="PS50011">
    <property type="entry name" value="PROTEIN_KINASE_DOM"/>
    <property type="match status" value="1"/>
</dbReference>
<dbReference type="Gene3D" id="3.30.200.20">
    <property type="entry name" value="Phosphorylase Kinase, domain 1"/>
    <property type="match status" value="1"/>
</dbReference>
<dbReference type="STRING" id="48709.A0A1D2M813"/>
<dbReference type="GO" id="GO:0004674">
    <property type="term" value="F:protein serine/threonine kinase activity"/>
    <property type="evidence" value="ECO:0007669"/>
    <property type="project" value="InterPro"/>
</dbReference>
<dbReference type="InterPro" id="IPR000719">
    <property type="entry name" value="Prot_kinase_dom"/>
</dbReference>
<dbReference type="PANTHER" id="PTHR13954:SF6">
    <property type="entry name" value="NON-SPECIFIC SERINE_THREONINE PROTEIN KINASE"/>
    <property type="match status" value="1"/>
</dbReference>
<dbReference type="PANTHER" id="PTHR13954">
    <property type="entry name" value="IRE1-RELATED"/>
    <property type="match status" value="1"/>
</dbReference>
<dbReference type="GO" id="GO:0070059">
    <property type="term" value="P:intrinsic apoptotic signaling pathway in response to endoplasmic reticulum stress"/>
    <property type="evidence" value="ECO:0007669"/>
    <property type="project" value="TreeGrafter"/>
</dbReference>
<dbReference type="InterPro" id="IPR011009">
    <property type="entry name" value="Kinase-like_dom_sf"/>
</dbReference>
<dbReference type="GO" id="GO:0005524">
    <property type="term" value="F:ATP binding"/>
    <property type="evidence" value="ECO:0007669"/>
    <property type="project" value="InterPro"/>
</dbReference>
<feature type="domain" description="Protein kinase" evidence="1">
    <location>
        <begin position="102"/>
        <end position="280"/>
    </location>
</feature>
<dbReference type="OrthoDB" id="63989at2759"/>
<dbReference type="Gene3D" id="1.10.510.10">
    <property type="entry name" value="Transferase(Phosphotransferase) domain 1"/>
    <property type="match status" value="1"/>
</dbReference>
<dbReference type="AlphaFoldDB" id="A0A1D2M813"/>
<keyword evidence="3" id="KW-0808">Transferase</keyword>
<dbReference type="GO" id="GO:0051082">
    <property type="term" value="F:unfolded protein binding"/>
    <property type="evidence" value="ECO:0007669"/>
    <property type="project" value="TreeGrafter"/>
</dbReference>
<dbReference type="InterPro" id="IPR011029">
    <property type="entry name" value="DEATH-like_dom_sf"/>
</dbReference>
<dbReference type="InterPro" id="IPR045133">
    <property type="entry name" value="IRE1/2-like"/>
</dbReference>
<keyword evidence="4" id="KW-1185">Reference proteome</keyword>
<dbReference type="GO" id="GO:1990604">
    <property type="term" value="C:IRE1-TRAF2-ASK1 complex"/>
    <property type="evidence" value="ECO:0007669"/>
    <property type="project" value="TreeGrafter"/>
</dbReference>
<dbReference type="SUPFAM" id="SSF47986">
    <property type="entry name" value="DEATH domain"/>
    <property type="match status" value="1"/>
</dbReference>
<name>A0A1D2M813_ORCCI</name>
<dbReference type="CDD" id="cd01671">
    <property type="entry name" value="CARD"/>
    <property type="match status" value="1"/>
</dbReference>
<sequence length="280" mass="31825">MEDWEKKIILQNMDKLVETTQCSSVLLAKLLAHGILSVNDAEELNSMKGNSTEQALELYNILLTRQHGFKTLLQALDKTKQTGALSILTKETTTEYMISFTYDVKSVIGGHNESIVYKGRFGNRDVAVKKLLLKVIDAETVSHEIEILKNCDAHQNIVRYFGSKKTPSSILIFLELCDTNLSEWVKHKSVDILPMEVLRQATLGLEWLHSKRIVHRSLKPENVLLSRNASQVKISDFVLSKSILGETSYESSSLKFGWNAPETFSQLVDQKHRKPDFVRY</sequence>
<reference evidence="3 4" key="1">
    <citation type="journal article" date="2016" name="Genome Biol. Evol.">
        <title>Gene Family Evolution Reflects Adaptation to Soil Environmental Stressors in the Genome of the Collembolan Orchesella cincta.</title>
        <authorList>
            <person name="Faddeeva-Vakhrusheva A."/>
            <person name="Derks M.F."/>
            <person name="Anvar S.Y."/>
            <person name="Agamennone V."/>
            <person name="Suring W."/>
            <person name="Smit S."/>
            <person name="van Straalen N.M."/>
            <person name="Roelofs D."/>
        </authorList>
    </citation>
    <scope>NUCLEOTIDE SEQUENCE [LARGE SCALE GENOMIC DNA]</scope>
    <source>
        <tissue evidence="3">Mixed pool</tissue>
    </source>
</reference>
<evidence type="ECO:0000313" key="3">
    <source>
        <dbReference type="EMBL" id="ODM89095.1"/>
    </source>
</evidence>
<dbReference type="Gene3D" id="1.10.533.10">
    <property type="entry name" value="Death Domain, Fas"/>
    <property type="match status" value="1"/>
</dbReference>
<dbReference type="EMBL" id="LJIJ01002916">
    <property type="protein sequence ID" value="ODM89095.1"/>
    <property type="molecule type" value="Genomic_DNA"/>
</dbReference>
<dbReference type="GO" id="GO:0042981">
    <property type="term" value="P:regulation of apoptotic process"/>
    <property type="evidence" value="ECO:0007669"/>
    <property type="project" value="InterPro"/>
</dbReference>
<dbReference type="Proteomes" id="UP000094527">
    <property type="component" value="Unassembled WGS sequence"/>
</dbReference>
<accession>A0A1D2M813</accession>
<evidence type="ECO:0000259" key="1">
    <source>
        <dbReference type="PROSITE" id="PS50011"/>
    </source>
</evidence>
<dbReference type="SUPFAM" id="SSF56112">
    <property type="entry name" value="Protein kinase-like (PK-like)"/>
    <property type="match status" value="1"/>
</dbReference>